<evidence type="ECO:0000313" key="2">
    <source>
        <dbReference type="EMBL" id="KAK8490456.1"/>
    </source>
</evidence>
<dbReference type="Pfam" id="PF13456">
    <property type="entry name" value="RVT_3"/>
    <property type="match status" value="1"/>
</dbReference>
<dbReference type="InterPro" id="IPR053151">
    <property type="entry name" value="RNase_H-like"/>
</dbReference>
<accession>A0ABR2ABR0</accession>
<protein>
    <recommendedName>
        <fullName evidence="1">RNase H type-1 domain-containing protein</fullName>
    </recommendedName>
</protein>
<evidence type="ECO:0000313" key="3">
    <source>
        <dbReference type="Proteomes" id="UP001472677"/>
    </source>
</evidence>
<dbReference type="SUPFAM" id="SSF53098">
    <property type="entry name" value="Ribonuclease H-like"/>
    <property type="match status" value="1"/>
</dbReference>
<dbReference type="Proteomes" id="UP001472677">
    <property type="component" value="Unassembled WGS sequence"/>
</dbReference>
<feature type="domain" description="RNase H type-1" evidence="1">
    <location>
        <begin position="13"/>
        <end position="72"/>
    </location>
</feature>
<proteinExistence type="predicted"/>
<dbReference type="CDD" id="cd06222">
    <property type="entry name" value="RNase_H_like"/>
    <property type="match status" value="1"/>
</dbReference>
<dbReference type="InterPro" id="IPR012337">
    <property type="entry name" value="RNaseH-like_sf"/>
</dbReference>
<gene>
    <name evidence="2" type="ORF">V6N12_065857</name>
</gene>
<dbReference type="InterPro" id="IPR002156">
    <property type="entry name" value="RNaseH_domain"/>
</dbReference>
<sequence length="119" mass="13199">MWKSPLDAWCCLNTDASVDASDGFATEGGVVRTSNCSWLIGFYRSIGITSPLQAELWGIYIELQIALNHVLSSYKFSQIILKLSSYSMIPMEHGCRCDDLDSILLLAERDILGSLCQNC</sequence>
<evidence type="ECO:0000259" key="1">
    <source>
        <dbReference type="Pfam" id="PF13456"/>
    </source>
</evidence>
<dbReference type="EMBL" id="JBBPBM010000860">
    <property type="protein sequence ID" value="KAK8490456.1"/>
    <property type="molecule type" value="Genomic_DNA"/>
</dbReference>
<name>A0ABR2ABR0_9ROSI</name>
<organism evidence="2 3">
    <name type="scientific">Hibiscus sabdariffa</name>
    <name type="common">roselle</name>
    <dbReference type="NCBI Taxonomy" id="183260"/>
    <lineage>
        <taxon>Eukaryota</taxon>
        <taxon>Viridiplantae</taxon>
        <taxon>Streptophyta</taxon>
        <taxon>Embryophyta</taxon>
        <taxon>Tracheophyta</taxon>
        <taxon>Spermatophyta</taxon>
        <taxon>Magnoliopsida</taxon>
        <taxon>eudicotyledons</taxon>
        <taxon>Gunneridae</taxon>
        <taxon>Pentapetalae</taxon>
        <taxon>rosids</taxon>
        <taxon>malvids</taxon>
        <taxon>Malvales</taxon>
        <taxon>Malvaceae</taxon>
        <taxon>Malvoideae</taxon>
        <taxon>Hibiscus</taxon>
    </lineage>
</organism>
<dbReference type="PANTHER" id="PTHR47723">
    <property type="entry name" value="OS05G0353850 PROTEIN"/>
    <property type="match status" value="1"/>
</dbReference>
<dbReference type="InterPro" id="IPR044730">
    <property type="entry name" value="RNase_H-like_dom_plant"/>
</dbReference>
<keyword evidence="3" id="KW-1185">Reference proteome</keyword>
<comment type="caution">
    <text evidence="2">The sequence shown here is derived from an EMBL/GenBank/DDBJ whole genome shotgun (WGS) entry which is preliminary data.</text>
</comment>
<reference evidence="2 3" key="1">
    <citation type="journal article" date="2024" name="G3 (Bethesda)">
        <title>Genome assembly of Hibiscus sabdariffa L. provides insights into metabolisms of medicinal natural products.</title>
        <authorList>
            <person name="Kim T."/>
        </authorList>
    </citation>
    <scope>NUCLEOTIDE SEQUENCE [LARGE SCALE GENOMIC DNA]</scope>
    <source>
        <strain evidence="2">TK-2024</strain>
        <tissue evidence="2">Old leaves</tissue>
    </source>
</reference>
<dbReference type="PANTHER" id="PTHR47723:SF19">
    <property type="entry name" value="POLYNUCLEOTIDYL TRANSFERASE, RIBONUCLEASE H-LIKE SUPERFAMILY PROTEIN"/>
    <property type="match status" value="1"/>
</dbReference>